<dbReference type="EMBL" id="FOVR01000002">
    <property type="protein sequence ID" value="SFN85427.1"/>
    <property type="molecule type" value="Genomic_DNA"/>
</dbReference>
<dbReference type="AlphaFoldDB" id="A0A1I5CER5"/>
<proteinExistence type="predicted"/>
<keyword evidence="2" id="KW-1185">Reference proteome</keyword>
<organism evidence="1 2">
    <name type="scientific">Cohaesibacter marisflavi</name>
    <dbReference type="NCBI Taxonomy" id="655353"/>
    <lineage>
        <taxon>Bacteria</taxon>
        <taxon>Pseudomonadati</taxon>
        <taxon>Pseudomonadota</taxon>
        <taxon>Alphaproteobacteria</taxon>
        <taxon>Hyphomicrobiales</taxon>
        <taxon>Cohaesibacteraceae</taxon>
    </lineage>
</organism>
<evidence type="ECO:0000313" key="1">
    <source>
        <dbReference type="EMBL" id="SFN85427.1"/>
    </source>
</evidence>
<accession>A0A1I5CER5</accession>
<dbReference type="STRING" id="655353.SAMN04488056_102210"/>
<dbReference type="Proteomes" id="UP000199236">
    <property type="component" value="Unassembled WGS sequence"/>
</dbReference>
<sequence length="85" mass="9833">MSDDLAHCKAELRRLKAEIRRYEREPDRASGKLLLLVARNALKDLIKHMRGQQANIKNKRSRSTKANQVANAYSQLNQFRKTNKG</sequence>
<protein>
    <submittedName>
        <fullName evidence="1">Uncharacterized protein</fullName>
    </submittedName>
</protein>
<gene>
    <name evidence="1" type="ORF">SAMN04488056_102210</name>
</gene>
<reference evidence="1 2" key="1">
    <citation type="submission" date="2016-10" db="EMBL/GenBank/DDBJ databases">
        <authorList>
            <person name="de Groot N.N."/>
        </authorList>
    </citation>
    <scope>NUCLEOTIDE SEQUENCE [LARGE SCALE GENOMIC DNA]</scope>
    <source>
        <strain evidence="1 2">CGMCC 1.9157</strain>
    </source>
</reference>
<evidence type="ECO:0000313" key="2">
    <source>
        <dbReference type="Proteomes" id="UP000199236"/>
    </source>
</evidence>
<name>A0A1I5CER5_9HYPH</name>
<dbReference type="RefSeq" id="WP_139229200.1">
    <property type="nucleotide sequence ID" value="NZ_FOVR01000002.1"/>
</dbReference>
<dbReference type="OrthoDB" id="8450732at2"/>